<gene>
    <name evidence="4" type="ORF">ASEP1449_LOCUS5916</name>
</gene>
<feature type="domain" description="AAA+ ATPase" evidence="3">
    <location>
        <begin position="322"/>
        <end position="680"/>
    </location>
</feature>
<dbReference type="SMART" id="SM00382">
    <property type="entry name" value="AAA"/>
    <property type="match status" value="1"/>
</dbReference>
<dbReference type="PROSITE" id="PS00674">
    <property type="entry name" value="AAA"/>
    <property type="match status" value="1"/>
</dbReference>
<proteinExistence type="inferred from homology"/>
<feature type="region of interest" description="Disordered" evidence="2">
    <location>
        <begin position="258"/>
        <end position="279"/>
    </location>
</feature>
<evidence type="ECO:0000256" key="2">
    <source>
        <dbReference type="SAM" id="MobiDB-lite"/>
    </source>
</evidence>
<dbReference type="PRINTS" id="PR00830">
    <property type="entry name" value="ENDOLAPTASE"/>
</dbReference>
<dbReference type="PANTHER" id="PTHR23070">
    <property type="entry name" value="BCS1 AAA-TYPE ATPASE"/>
    <property type="match status" value="1"/>
</dbReference>
<dbReference type="Pfam" id="PF00004">
    <property type="entry name" value="AAA"/>
    <property type="match status" value="2"/>
</dbReference>
<dbReference type="InterPro" id="IPR003959">
    <property type="entry name" value="ATPase_AAA_core"/>
</dbReference>
<dbReference type="InterPro" id="IPR003960">
    <property type="entry name" value="ATPase_AAA_CS"/>
</dbReference>
<comment type="similarity">
    <text evidence="1">Belongs to the AAA ATPase family. BCS1 subfamily.</text>
</comment>
<dbReference type="InterPro" id="IPR003593">
    <property type="entry name" value="AAA+_ATPase"/>
</dbReference>
<dbReference type="AlphaFoldDB" id="A0A7S2UCS0"/>
<evidence type="ECO:0000256" key="1">
    <source>
        <dbReference type="ARBA" id="ARBA00007448"/>
    </source>
</evidence>
<dbReference type="InterPro" id="IPR050747">
    <property type="entry name" value="Mitochondrial_chaperone_BCS1"/>
</dbReference>
<sequence length="769" mass="86259">MDTFDFQNLGGVQMMGIVNAMKTGSIQLDMLIAMCIPILMRFIFSGLGRVQSAIFTREFWTRLWKKRSHMHERTISHTTIRNSYGGINNTDSDSQNAVLMKAIALYLDRHCKLNLKSAHINLTSFSDIASGLRRSRYYYDSDDDDDEDSKTLVGALRKYKIVKKPLENEWHKLGKFQDEDGNHHLVELMMSEANEENDEGGDRNKSTSRTNTKIFSFQSLGKKSIDTFVDTSYNWYINELRKLEDSSRYLYELQVNAPRSKSSGDEGDAEESSDSSRSFQRYKLSDEKTFESLFFQQKASMLKIVKHFTEKTGKYAIRGYPHKLGLLLHGPPGSGKTSLIKALAHHTGRSIINVPLSKISTNNDLMSIFFDQTYNVGDHVGVKLGFKDVVFVMEDVDAASKVVRRRDSRMTADMEQNEQVDVPLPKCMWRMLLESHDSDCRVLVTLLIAKSERLKKVAMEPATLRALTERMVILPGLGLIGESDESGIGGDATVLSKIGDEAIQSAEKLMNKYSTVDRFLGAHAKVIKSMLDTGAKVDSNLEDELLGLNPPLNRNADNSLSFSVPKSLSSIPKPSLSRDVSYKKYTEVPNIEVKSNDHNSQSSDNMVHARSDMKEFGPIIPFFKPQKDQLNLTGLLNVLDGVVDTPGRILIMTTNHPEMLDPALIRPGRIDKQLMLSYMDASQVILMLEHYFQLSSLSPDHQIRVETVVTGNRGEGRPGVKLTPAQVAQLAAEHDGIEEMVCALEEKSKSIAIRKIGSTICHSRIQDAV</sequence>
<dbReference type="GO" id="GO:0005524">
    <property type="term" value="F:ATP binding"/>
    <property type="evidence" value="ECO:0007669"/>
    <property type="project" value="InterPro"/>
</dbReference>
<reference evidence="4" key="1">
    <citation type="submission" date="2021-01" db="EMBL/GenBank/DDBJ databases">
        <authorList>
            <person name="Corre E."/>
            <person name="Pelletier E."/>
            <person name="Niang G."/>
            <person name="Scheremetjew M."/>
            <person name="Finn R."/>
            <person name="Kale V."/>
            <person name="Holt S."/>
            <person name="Cochrane G."/>
            <person name="Meng A."/>
            <person name="Brown T."/>
            <person name="Cohen L."/>
        </authorList>
    </citation>
    <scope>NUCLEOTIDE SEQUENCE</scope>
    <source>
        <strain evidence="4">CCMP2084</strain>
    </source>
</reference>
<dbReference type="EMBL" id="HBHQ01008795">
    <property type="protein sequence ID" value="CAD9814091.1"/>
    <property type="molecule type" value="Transcribed_RNA"/>
</dbReference>
<evidence type="ECO:0000259" key="3">
    <source>
        <dbReference type="SMART" id="SM00382"/>
    </source>
</evidence>
<dbReference type="GO" id="GO:0016887">
    <property type="term" value="F:ATP hydrolysis activity"/>
    <property type="evidence" value="ECO:0007669"/>
    <property type="project" value="InterPro"/>
</dbReference>
<dbReference type="SUPFAM" id="SSF52540">
    <property type="entry name" value="P-loop containing nucleoside triphosphate hydrolases"/>
    <property type="match status" value="1"/>
</dbReference>
<protein>
    <recommendedName>
        <fullName evidence="3">AAA+ ATPase domain-containing protein</fullName>
    </recommendedName>
</protein>
<accession>A0A7S2UCS0</accession>
<dbReference type="Gene3D" id="3.40.50.300">
    <property type="entry name" value="P-loop containing nucleotide triphosphate hydrolases"/>
    <property type="match status" value="2"/>
</dbReference>
<evidence type="ECO:0000313" key="4">
    <source>
        <dbReference type="EMBL" id="CAD9814091.1"/>
    </source>
</evidence>
<name>A0A7S2UCS0_9STRA</name>
<dbReference type="InterPro" id="IPR027417">
    <property type="entry name" value="P-loop_NTPase"/>
</dbReference>
<organism evidence="4">
    <name type="scientific">Attheya septentrionalis</name>
    <dbReference type="NCBI Taxonomy" id="420275"/>
    <lineage>
        <taxon>Eukaryota</taxon>
        <taxon>Sar</taxon>
        <taxon>Stramenopiles</taxon>
        <taxon>Ochrophyta</taxon>
        <taxon>Bacillariophyta</taxon>
        <taxon>Coscinodiscophyceae</taxon>
        <taxon>Chaetocerotophycidae</taxon>
        <taxon>Chaetocerotales</taxon>
        <taxon>Attheyaceae</taxon>
        <taxon>Attheya</taxon>
    </lineage>
</organism>